<dbReference type="Proteomes" id="UP000789366">
    <property type="component" value="Unassembled WGS sequence"/>
</dbReference>
<protein>
    <submittedName>
        <fullName evidence="1">6537_t:CDS:1</fullName>
    </submittedName>
</protein>
<organism evidence="1 2">
    <name type="scientific">Cetraspora pellucida</name>
    <dbReference type="NCBI Taxonomy" id="1433469"/>
    <lineage>
        <taxon>Eukaryota</taxon>
        <taxon>Fungi</taxon>
        <taxon>Fungi incertae sedis</taxon>
        <taxon>Mucoromycota</taxon>
        <taxon>Glomeromycotina</taxon>
        <taxon>Glomeromycetes</taxon>
        <taxon>Diversisporales</taxon>
        <taxon>Gigasporaceae</taxon>
        <taxon>Cetraspora</taxon>
    </lineage>
</organism>
<sequence length="134" mass="15580">MNTSKFNTAFPVFKTAKQRLEEINTTVSVTSNNILTDAQKKAAYYREKAKNKNTEKSTKNWMIKFEEFRNSSGYLTPLTNLDDVRQIEKEIVEYISGMKKKDDNDYRANSIKQAVDAISRFLLYNSPIRVNLHD</sequence>
<proteinExistence type="predicted"/>
<comment type="caution">
    <text evidence="1">The sequence shown here is derived from an EMBL/GenBank/DDBJ whole genome shotgun (WGS) entry which is preliminary data.</text>
</comment>
<name>A0ACA9P5F4_9GLOM</name>
<evidence type="ECO:0000313" key="2">
    <source>
        <dbReference type="Proteomes" id="UP000789366"/>
    </source>
</evidence>
<gene>
    <name evidence="1" type="ORF">SPELUC_LOCUS10865</name>
</gene>
<accession>A0ACA9P5F4</accession>
<keyword evidence="2" id="KW-1185">Reference proteome</keyword>
<reference evidence="1" key="1">
    <citation type="submission" date="2021-06" db="EMBL/GenBank/DDBJ databases">
        <authorList>
            <person name="Kallberg Y."/>
            <person name="Tangrot J."/>
            <person name="Rosling A."/>
        </authorList>
    </citation>
    <scope>NUCLEOTIDE SEQUENCE</scope>
    <source>
        <strain evidence="1">28 12/20/2015</strain>
    </source>
</reference>
<evidence type="ECO:0000313" key="1">
    <source>
        <dbReference type="EMBL" id="CAG8693159.1"/>
    </source>
</evidence>
<dbReference type="EMBL" id="CAJVPW010021361">
    <property type="protein sequence ID" value="CAG8693159.1"/>
    <property type="molecule type" value="Genomic_DNA"/>
</dbReference>